<sequence length="79" mass="8863">MKPNFLSISSSKLHLISLASIKPTMATSSTTAISQLSCFSSLNSRRHHLHRRSILSLPQSPRYKYSQQPFAGTTFRLTL</sequence>
<evidence type="ECO:0000313" key="1">
    <source>
        <dbReference type="EMBL" id="VFU31129.1"/>
    </source>
</evidence>
<proteinExistence type="predicted"/>
<organism evidence="1">
    <name type="scientific">Salix viminalis</name>
    <name type="common">Common osier</name>
    <name type="synonym">Basket willow</name>
    <dbReference type="NCBI Taxonomy" id="40686"/>
    <lineage>
        <taxon>Eukaryota</taxon>
        <taxon>Viridiplantae</taxon>
        <taxon>Streptophyta</taxon>
        <taxon>Embryophyta</taxon>
        <taxon>Tracheophyta</taxon>
        <taxon>Spermatophyta</taxon>
        <taxon>Magnoliopsida</taxon>
        <taxon>eudicotyledons</taxon>
        <taxon>Gunneridae</taxon>
        <taxon>Pentapetalae</taxon>
        <taxon>rosids</taxon>
        <taxon>fabids</taxon>
        <taxon>Malpighiales</taxon>
        <taxon>Salicaceae</taxon>
        <taxon>Saliceae</taxon>
        <taxon>Salix</taxon>
    </lineage>
</organism>
<reference evidence="1" key="1">
    <citation type="submission" date="2019-03" db="EMBL/GenBank/DDBJ databases">
        <authorList>
            <person name="Mank J."/>
            <person name="Almeida P."/>
        </authorList>
    </citation>
    <scope>NUCLEOTIDE SEQUENCE</scope>
    <source>
        <strain evidence="1">78183</strain>
    </source>
</reference>
<dbReference type="EMBL" id="CAADRP010000668">
    <property type="protein sequence ID" value="VFU31129.1"/>
    <property type="molecule type" value="Genomic_DNA"/>
</dbReference>
<accession>A0A6N2KTP9</accession>
<gene>
    <name evidence="1" type="ORF">SVIM_LOCUS126885</name>
</gene>
<protein>
    <submittedName>
        <fullName evidence="1">Uncharacterized protein</fullName>
    </submittedName>
</protein>
<name>A0A6N2KTP9_SALVM</name>
<dbReference type="AlphaFoldDB" id="A0A6N2KTP9"/>